<dbReference type="Proteomes" id="UP000887574">
    <property type="component" value="Unplaced"/>
</dbReference>
<dbReference type="AlphaFoldDB" id="A0A915CV63"/>
<sequence length="126" mass="14560">MGAGRYFLAIEVPDSIPLPPLQAMMAKRDAIRRGHTWTDANSRIPLDVCIDPQFEMLQPFFKKVKPEKMSDSIYKEVDPQVYLDMYGKVLPTKVEHGLSVQLSQIELYRHLIFCHISLCYCLRFAV</sequence>
<protein>
    <submittedName>
        <fullName evidence="2">Uncharacterized protein</fullName>
    </submittedName>
</protein>
<evidence type="ECO:0000313" key="1">
    <source>
        <dbReference type="Proteomes" id="UP000887574"/>
    </source>
</evidence>
<reference evidence="2" key="1">
    <citation type="submission" date="2022-11" db="UniProtKB">
        <authorList>
            <consortium name="WormBaseParasite"/>
        </authorList>
    </citation>
    <scope>IDENTIFICATION</scope>
</reference>
<accession>A0A915CV63</accession>
<dbReference type="WBParaSite" id="jg12486">
    <property type="protein sequence ID" value="jg12486"/>
    <property type="gene ID" value="jg12486"/>
</dbReference>
<keyword evidence="1" id="KW-1185">Reference proteome</keyword>
<proteinExistence type="predicted"/>
<name>A0A915CV63_9BILA</name>
<organism evidence="1 2">
    <name type="scientific">Ditylenchus dipsaci</name>
    <dbReference type="NCBI Taxonomy" id="166011"/>
    <lineage>
        <taxon>Eukaryota</taxon>
        <taxon>Metazoa</taxon>
        <taxon>Ecdysozoa</taxon>
        <taxon>Nematoda</taxon>
        <taxon>Chromadorea</taxon>
        <taxon>Rhabditida</taxon>
        <taxon>Tylenchina</taxon>
        <taxon>Tylenchomorpha</taxon>
        <taxon>Sphaerularioidea</taxon>
        <taxon>Anguinidae</taxon>
        <taxon>Anguininae</taxon>
        <taxon>Ditylenchus</taxon>
    </lineage>
</organism>
<evidence type="ECO:0000313" key="2">
    <source>
        <dbReference type="WBParaSite" id="jg12486"/>
    </source>
</evidence>